<evidence type="ECO:0000313" key="3">
    <source>
        <dbReference type="Proteomes" id="UP000014627"/>
    </source>
</evidence>
<accession>A0ABP2X4I7</accession>
<comment type="caution">
    <text evidence="2">The sequence shown here is derived from an EMBL/GenBank/DDBJ whole genome shotgun (WGS) entry which is preliminary data.</text>
</comment>
<dbReference type="RefSeq" id="WP_014945543.1">
    <property type="nucleotide sequence ID" value="NZ_KE356190.1"/>
</dbReference>
<organism evidence="2 3">
    <name type="scientific">Chlamydia psittaci 99DC5</name>
    <dbReference type="NCBI Taxonomy" id="1112251"/>
    <lineage>
        <taxon>Bacteria</taxon>
        <taxon>Pseudomonadati</taxon>
        <taxon>Chlamydiota</taxon>
        <taxon>Chlamydiia</taxon>
        <taxon>Chlamydiales</taxon>
        <taxon>Chlamydiaceae</taxon>
        <taxon>Chlamydia/Chlamydophila group</taxon>
        <taxon>Chlamydia</taxon>
    </lineage>
</organism>
<keyword evidence="1" id="KW-0472">Membrane</keyword>
<evidence type="ECO:0000313" key="2">
    <source>
        <dbReference type="EMBL" id="EPJ27450.1"/>
    </source>
</evidence>
<keyword evidence="1" id="KW-0812">Transmembrane</keyword>
<evidence type="ECO:0000256" key="1">
    <source>
        <dbReference type="SAM" id="Phobius"/>
    </source>
</evidence>
<dbReference type="EMBL" id="ATLC01000054">
    <property type="protein sequence ID" value="EPJ27450.1"/>
    <property type="molecule type" value="Genomic_DNA"/>
</dbReference>
<name>A0ABP2X4I7_CHLPS</name>
<protein>
    <submittedName>
        <fullName evidence="2">Adherence factor</fullName>
    </submittedName>
</protein>
<sequence>MHVNFFSPIRFSQHCLDEMAQAKRPVVLEKLSGRLDNILFQSSKGIEVKSVEANGTLLCERIQVVDSIASLCLKALLVILVIPVIIALALKVIVRLYLYLQYSGKIREQVQVQELEEPVIPLVEAVTPPVLSRTDIIEKFLTVELSPEQRKLLIKSTELLCSRGCASKEEYEERGILVDNVSGYRCNLPIEFRLTEIPGYSFIHYPGFLHTWDDCSQDIVTSATKTCEVSRDRLDNTANFLLGVPVRDGMTQEEVENLIQQGRQTNALLGVFGLETFYIRQTTFSLGEHVGVLIIKDLV</sequence>
<gene>
    <name evidence="2" type="ORF">CP99DC5_1019</name>
</gene>
<keyword evidence="3" id="KW-1185">Reference proteome</keyword>
<proteinExistence type="predicted"/>
<keyword evidence="1" id="KW-1133">Transmembrane helix</keyword>
<reference evidence="2 3" key="1">
    <citation type="submission" date="2013-04" db="EMBL/GenBank/DDBJ databases">
        <title>Genome sequence of Chlamydia psittaci 99DC5.</title>
        <authorList>
            <person name="Huot-Creasy H."/>
            <person name="McCracken C.L."/>
            <person name="Humphries M."/>
            <person name="Sachse K."/>
            <person name="Laroucau K."/>
            <person name="Bavoil P."/>
            <person name="Myers G.S."/>
        </authorList>
    </citation>
    <scope>NUCLEOTIDE SEQUENCE [LARGE SCALE GENOMIC DNA]</scope>
    <source>
        <strain evidence="2 3">99DC5</strain>
    </source>
</reference>
<feature type="transmembrane region" description="Helical" evidence="1">
    <location>
        <begin position="75"/>
        <end position="98"/>
    </location>
</feature>
<dbReference type="Proteomes" id="UP000014627">
    <property type="component" value="Unassembled WGS sequence"/>
</dbReference>